<accession>A0A9D5CUV7</accession>
<evidence type="ECO:0000313" key="1">
    <source>
        <dbReference type="EMBL" id="KAJ0980255.1"/>
    </source>
</evidence>
<dbReference type="EMBL" id="JAGGNH010000002">
    <property type="protein sequence ID" value="KAJ0980255.1"/>
    <property type="molecule type" value="Genomic_DNA"/>
</dbReference>
<evidence type="ECO:0000313" key="2">
    <source>
        <dbReference type="Proteomes" id="UP001085076"/>
    </source>
</evidence>
<proteinExistence type="predicted"/>
<keyword evidence="2" id="KW-1185">Reference proteome</keyword>
<dbReference type="Proteomes" id="UP001085076">
    <property type="component" value="Miscellaneous, Linkage group lg02"/>
</dbReference>
<name>A0A9D5CUV7_9LILI</name>
<comment type="caution">
    <text evidence="1">The sequence shown here is derived from an EMBL/GenBank/DDBJ whole genome shotgun (WGS) entry which is preliminary data.</text>
</comment>
<gene>
    <name evidence="1" type="ORF">J5N97_008510</name>
</gene>
<dbReference type="AlphaFoldDB" id="A0A9D5CUV7"/>
<protein>
    <submittedName>
        <fullName evidence="1">Uncharacterized protein</fullName>
    </submittedName>
</protein>
<reference evidence="1" key="2">
    <citation type="journal article" date="2022" name="Hortic Res">
        <title>The genome of Dioscorea zingiberensis sheds light on the biosynthesis, origin and evolution of the medicinally important diosgenin saponins.</title>
        <authorList>
            <person name="Li Y."/>
            <person name="Tan C."/>
            <person name="Li Z."/>
            <person name="Guo J."/>
            <person name="Li S."/>
            <person name="Chen X."/>
            <person name="Wang C."/>
            <person name="Dai X."/>
            <person name="Yang H."/>
            <person name="Song W."/>
            <person name="Hou L."/>
            <person name="Xu J."/>
            <person name="Tong Z."/>
            <person name="Xu A."/>
            <person name="Yuan X."/>
            <person name="Wang W."/>
            <person name="Yang Q."/>
            <person name="Chen L."/>
            <person name="Sun Z."/>
            <person name="Wang K."/>
            <person name="Pan B."/>
            <person name="Chen J."/>
            <person name="Bao Y."/>
            <person name="Liu F."/>
            <person name="Qi X."/>
            <person name="Gang D.R."/>
            <person name="Wen J."/>
            <person name="Li J."/>
        </authorList>
    </citation>
    <scope>NUCLEOTIDE SEQUENCE</scope>
    <source>
        <strain evidence="1">Dzin_1.0</strain>
    </source>
</reference>
<organism evidence="1 2">
    <name type="scientific">Dioscorea zingiberensis</name>
    <dbReference type="NCBI Taxonomy" id="325984"/>
    <lineage>
        <taxon>Eukaryota</taxon>
        <taxon>Viridiplantae</taxon>
        <taxon>Streptophyta</taxon>
        <taxon>Embryophyta</taxon>
        <taxon>Tracheophyta</taxon>
        <taxon>Spermatophyta</taxon>
        <taxon>Magnoliopsida</taxon>
        <taxon>Liliopsida</taxon>
        <taxon>Dioscoreales</taxon>
        <taxon>Dioscoreaceae</taxon>
        <taxon>Dioscorea</taxon>
    </lineage>
</organism>
<sequence length="119" mass="13196">MPWVLSWVAVGPTGLIRRGRGIPGPHGAHQNDSVDIGHPWRLQFIGSFLRSDQSFANLETESLHCFSGSLARSRASLSVAREGESKSGGIARCICYSLFEWWCLISEFCLLHHIAITPF</sequence>
<reference evidence="1" key="1">
    <citation type="submission" date="2021-03" db="EMBL/GenBank/DDBJ databases">
        <authorList>
            <person name="Li Z."/>
            <person name="Yang C."/>
        </authorList>
    </citation>
    <scope>NUCLEOTIDE SEQUENCE</scope>
    <source>
        <strain evidence="1">Dzin_1.0</strain>
        <tissue evidence="1">Leaf</tissue>
    </source>
</reference>